<accession>A0A0F9SM11</accession>
<organism evidence="3">
    <name type="scientific">marine sediment metagenome</name>
    <dbReference type="NCBI Taxonomy" id="412755"/>
    <lineage>
        <taxon>unclassified sequences</taxon>
        <taxon>metagenomes</taxon>
        <taxon>ecological metagenomes</taxon>
    </lineage>
</organism>
<dbReference type="CDD" id="cd00085">
    <property type="entry name" value="HNHc"/>
    <property type="match status" value="1"/>
</dbReference>
<dbReference type="InterPro" id="IPR002711">
    <property type="entry name" value="HNH"/>
</dbReference>
<feature type="region of interest" description="Disordered" evidence="1">
    <location>
        <begin position="200"/>
        <end position="219"/>
    </location>
</feature>
<evidence type="ECO:0000313" key="3">
    <source>
        <dbReference type="EMBL" id="KKN70050.1"/>
    </source>
</evidence>
<dbReference type="GO" id="GO:0003676">
    <property type="term" value="F:nucleic acid binding"/>
    <property type="evidence" value="ECO:0007669"/>
    <property type="project" value="InterPro"/>
</dbReference>
<dbReference type="AlphaFoldDB" id="A0A0F9SM11"/>
<comment type="caution">
    <text evidence="3">The sequence shown here is derived from an EMBL/GenBank/DDBJ whole genome shotgun (WGS) entry which is preliminary data.</text>
</comment>
<gene>
    <name evidence="3" type="ORF">LCGC14_0434970</name>
</gene>
<evidence type="ECO:0000259" key="2">
    <source>
        <dbReference type="SMART" id="SM00507"/>
    </source>
</evidence>
<dbReference type="Gene3D" id="1.10.30.50">
    <property type="match status" value="1"/>
</dbReference>
<dbReference type="GO" id="GO:0004519">
    <property type="term" value="F:endonuclease activity"/>
    <property type="evidence" value="ECO:0007669"/>
    <property type="project" value="InterPro"/>
</dbReference>
<sequence>MYCECGCGNITKIAKRSDKRKGWIKGQSFRCLYGHSPLKKSINYKGVDKWIMTNQNKHLCNCGCGEYIKIATHHYSVGIPRYILGHYMTTPEMKAKSREMCCKRIGELSPRWKENRDEVRGRIRCKVDFTKLQKRDIFIRDKGICQDCGILTLIDAHTDYPEKTNIDHIIAVEDGGMNIIVNGQVLCLKCHKKKHSAIENRMNSGKPRTGNPEPSVQSTKVQRLLECSDTLNNQISVRLERDDIVQAL</sequence>
<reference evidence="3" key="1">
    <citation type="journal article" date="2015" name="Nature">
        <title>Complex archaea that bridge the gap between prokaryotes and eukaryotes.</title>
        <authorList>
            <person name="Spang A."/>
            <person name="Saw J.H."/>
            <person name="Jorgensen S.L."/>
            <person name="Zaremba-Niedzwiedzka K."/>
            <person name="Martijn J."/>
            <person name="Lind A.E."/>
            <person name="van Eijk R."/>
            <person name="Schleper C."/>
            <person name="Guy L."/>
            <person name="Ettema T.J."/>
        </authorList>
    </citation>
    <scope>NUCLEOTIDE SEQUENCE</scope>
</reference>
<dbReference type="InterPro" id="IPR003615">
    <property type="entry name" value="HNH_nuc"/>
</dbReference>
<dbReference type="Pfam" id="PF01844">
    <property type="entry name" value="HNH"/>
    <property type="match status" value="1"/>
</dbReference>
<feature type="domain" description="HNH nuclease" evidence="2">
    <location>
        <begin position="132"/>
        <end position="192"/>
    </location>
</feature>
<protein>
    <recommendedName>
        <fullName evidence="2">HNH nuclease domain-containing protein</fullName>
    </recommendedName>
</protein>
<name>A0A0F9SM11_9ZZZZ</name>
<dbReference type="SMART" id="SM00507">
    <property type="entry name" value="HNHc"/>
    <property type="match status" value="1"/>
</dbReference>
<dbReference type="EMBL" id="LAZR01000412">
    <property type="protein sequence ID" value="KKN70050.1"/>
    <property type="molecule type" value="Genomic_DNA"/>
</dbReference>
<proteinExistence type="predicted"/>
<evidence type="ECO:0000256" key="1">
    <source>
        <dbReference type="SAM" id="MobiDB-lite"/>
    </source>
</evidence>
<dbReference type="GO" id="GO:0008270">
    <property type="term" value="F:zinc ion binding"/>
    <property type="evidence" value="ECO:0007669"/>
    <property type="project" value="InterPro"/>
</dbReference>